<proteinExistence type="predicted"/>
<dbReference type="InParanoid" id="K1PGC9"/>
<evidence type="ECO:0000313" key="1">
    <source>
        <dbReference type="EMBL" id="EKC20653.1"/>
    </source>
</evidence>
<dbReference type="HOGENOM" id="CLU_928284_0_0_1"/>
<organism evidence="1">
    <name type="scientific">Magallana gigas</name>
    <name type="common">Pacific oyster</name>
    <name type="synonym">Crassostrea gigas</name>
    <dbReference type="NCBI Taxonomy" id="29159"/>
    <lineage>
        <taxon>Eukaryota</taxon>
        <taxon>Metazoa</taxon>
        <taxon>Spiralia</taxon>
        <taxon>Lophotrochozoa</taxon>
        <taxon>Mollusca</taxon>
        <taxon>Bivalvia</taxon>
        <taxon>Autobranchia</taxon>
        <taxon>Pteriomorphia</taxon>
        <taxon>Ostreida</taxon>
        <taxon>Ostreoidea</taxon>
        <taxon>Ostreidae</taxon>
        <taxon>Magallana</taxon>
    </lineage>
</organism>
<dbReference type="EMBL" id="JH817363">
    <property type="protein sequence ID" value="EKC20653.1"/>
    <property type="molecule type" value="Genomic_DNA"/>
</dbReference>
<reference evidence="1" key="1">
    <citation type="journal article" date="2012" name="Nature">
        <title>The oyster genome reveals stress adaptation and complexity of shell formation.</title>
        <authorList>
            <person name="Zhang G."/>
            <person name="Fang X."/>
            <person name="Guo X."/>
            <person name="Li L."/>
            <person name="Luo R."/>
            <person name="Xu F."/>
            <person name="Yang P."/>
            <person name="Zhang L."/>
            <person name="Wang X."/>
            <person name="Qi H."/>
            <person name="Xiong Z."/>
            <person name="Que H."/>
            <person name="Xie Y."/>
            <person name="Holland P.W."/>
            <person name="Paps J."/>
            <person name="Zhu Y."/>
            <person name="Wu F."/>
            <person name="Chen Y."/>
            <person name="Wang J."/>
            <person name="Peng C."/>
            <person name="Meng J."/>
            <person name="Yang L."/>
            <person name="Liu J."/>
            <person name="Wen B."/>
            <person name="Zhang N."/>
            <person name="Huang Z."/>
            <person name="Zhu Q."/>
            <person name="Feng Y."/>
            <person name="Mount A."/>
            <person name="Hedgecock D."/>
            <person name="Xu Z."/>
            <person name="Liu Y."/>
            <person name="Domazet-Loso T."/>
            <person name="Du Y."/>
            <person name="Sun X."/>
            <person name="Zhang S."/>
            <person name="Liu B."/>
            <person name="Cheng P."/>
            <person name="Jiang X."/>
            <person name="Li J."/>
            <person name="Fan D."/>
            <person name="Wang W."/>
            <person name="Fu W."/>
            <person name="Wang T."/>
            <person name="Wang B."/>
            <person name="Zhang J."/>
            <person name="Peng Z."/>
            <person name="Li Y."/>
            <person name="Li N."/>
            <person name="Wang J."/>
            <person name="Chen M."/>
            <person name="He Y."/>
            <person name="Tan F."/>
            <person name="Song X."/>
            <person name="Zheng Q."/>
            <person name="Huang R."/>
            <person name="Yang H."/>
            <person name="Du X."/>
            <person name="Chen L."/>
            <person name="Yang M."/>
            <person name="Gaffney P.M."/>
            <person name="Wang S."/>
            <person name="Luo L."/>
            <person name="She Z."/>
            <person name="Ming Y."/>
            <person name="Huang W."/>
            <person name="Zhang S."/>
            <person name="Huang B."/>
            <person name="Zhang Y."/>
            <person name="Qu T."/>
            <person name="Ni P."/>
            <person name="Miao G."/>
            <person name="Wang J."/>
            <person name="Wang Q."/>
            <person name="Steinberg C.E."/>
            <person name="Wang H."/>
            <person name="Li N."/>
            <person name="Qian L."/>
            <person name="Zhang G."/>
            <person name="Li Y."/>
            <person name="Yang H."/>
            <person name="Liu X."/>
            <person name="Wang J."/>
            <person name="Yin Y."/>
            <person name="Wang J."/>
        </authorList>
    </citation>
    <scope>NUCLEOTIDE SEQUENCE [LARGE SCALE GENOMIC DNA]</scope>
    <source>
        <strain evidence="1">05x7-T-G4-1.051#20</strain>
    </source>
</reference>
<dbReference type="AlphaFoldDB" id="K1PGC9"/>
<name>K1PGC9_MAGGI</name>
<gene>
    <name evidence="1" type="ORF">CGI_10005664</name>
</gene>
<accession>K1PGC9</accession>
<protein>
    <submittedName>
        <fullName evidence="1">Uncharacterized protein</fullName>
    </submittedName>
</protein>
<sequence length="300" mass="33667">MSESVFVGLCEIVGTSQLVTLRRETVDIKEMVERQVTTNDGAINMLSGSQREGFRLKGSDLDTMCWSKNHRVIMDMSQSEYYNTANATLILSDNSESPPGFTLLHLLTPRTIREVKSALVRMNDRVYISSSIYRQLTCLAELPDSTVHGPCGSGNMGGLEYDIAYCFVCDFWPPSASSWIDRCHSWPIPEVVDDIVRNGCHFVAIGHPLGIHENEEHIDTKLSQAALDELQVLVHHDQGLYINDLHRVISWEILGICQQIAGNLQAALYSYQQSLTHHPRNGIQTATHMRIQDVVSQLNN</sequence>